<dbReference type="GO" id="GO:0005524">
    <property type="term" value="F:ATP binding"/>
    <property type="evidence" value="ECO:0007669"/>
    <property type="project" value="UniProtKB-UniRule"/>
</dbReference>
<feature type="domain" description="ATP-grasp" evidence="5">
    <location>
        <begin position="107"/>
        <end position="288"/>
    </location>
</feature>
<keyword evidence="3 4" id="KW-0067">ATP-binding</keyword>
<dbReference type="Proteomes" id="UP000007756">
    <property type="component" value="Chromosome"/>
</dbReference>
<proteinExistence type="predicted"/>
<keyword evidence="2 4" id="KW-0547">Nucleotide-binding</keyword>
<dbReference type="EMBL" id="CP002077">
    <property type="protein sequence ID" value="ADK86758.1"/>
    <property type="molecule type" value="Genomic_DNA"/>
</dbReference>
<dbReference type="Pfam" id="PF08443">
    <property type="entry name" value="RimK"/>
    <property type="match status" value="1"/>
</dbReference>
<dbReference type="NCBIfam" id="TIGR00768">
    <property type="entry name" value="rimK_fam"/>
    <property type="match status" value="1"/>
</dbReference>
<dbReference type="eggNOG" id="COG0189">
    <property type="taxonomic scope" value="Bacteria"/>
</dbReference>
<dbReference type="RefSeq" id="WP_010874373.1">
    <property type="nucleotide sequence ID" value="NZ_CP010546.1"/>
</dbReference>
<keyword evidence="1" id="KW-0479">Metal-binding</keyword>
<dbReference type="GO" id="GO:0005737">
    <property type="term" value="C:cytoplasm"/>
    <property type="evidence" value="ECO:0007669"/>
    <property type="project" value="TreeGrafter"/>
</dbReference>
<evidence type="ECO:0000313" key="7">
    <source>
        <dbReference type="Proteomes" id="UP000007756"/>
    </source>
</evidence>
<dbReference type="SUPFAM" id="SSF56059">
    <property type="entry name" value="Glutathione synthetase ATP-binding domain-like"/>
    <property type="match status" value="1"/>
</dbReference>
<keyword evidence="6" id="KW-0436">Ligase</keyword>
<dbReference type="Gene3D" id="3.30.470.20">
    <property type="entry name" value="ATP-grasp fold, B domain"/>
    <property type="match status" value="1"/>
</dbReference>
<evidence type="ECO:0000256" key="2">
    <source>
        <dbReference type="ARBA" id="ARBA00022741"/>
    </source>
</evidence>
<dbReference type="PROSITE" id="PS50975">
    <property type="entry name" value="ATP_GRASP"/>
    <property type="match status" value="1"/>
</dbReference>
<dbReference type="AlphaFoldDB" id="A0A0H3DK51"/>
<evidence type="ECO:0000256" key="4">
    <source>
        <dbReference type="PROSITE-ProRule" id="PRU00409"/>
    </source>
</evidence>
<evidence type="ECO:0000259" key="5">
    <source>
        <dbReference type="PROSITE" id="PS50975"/>
    </source>
</evidence>
<name>A0A0H3DK51_MYCPB</name>
<accession>A0A0H3DK51</accession>
<dbReference type="STRING" id="722438.F539_00085"/>
<dbReference type="GO" id="GO:0046872">
    <property type="term" value="F:metal ion binding"/>
    <property type="evidence" value="ECO:0007669"/>
    <property type="project" value="UniProtKB-KW"/>
</dbReference>
<dbReference type="KEGG" id="mpj:MPNE_0017"/>
<dbReference type="Gene3D" id="3.40.50.20">
    <property type="match status" value="1"/>
</dbReference>
<protein>
    <submittedName>
        <fullName evidence="6">Alpha-L-glutamate ligase, RimK family</fullName>
    </submittedName>
</protein>
<gene>
    <name evidence="6" type="ordered locus">MPNE_0017</name>
</gene>
<dbReference type="SMR" id="A0A0H3DK51"/>
<evidence type="ECO:0000256" key="1">
    <source>
        <dbReference type="ARBA" id="ARBA00022723"/>
    </source>
</evidence>
<dbReference type="PANTHER" id="PTHR21621:SF0">
    <property type="entry name" value="BETA-CITRYLGLUTAMATE SYNTHASE B-RELATED"/>
    <property type="match status" value="1"/>
</dbReference>
<dbReference type="Gene3D" id="3.30.1490.20">
    <property type="entry name" value="ATP-grasp fold, A domain"/>
    <property type="match status" value="1"/>
</dbReference>
<evidence type="ECO:0000256" key="3">
    <source>
        <dbReference type="ARBA" id="ARBA00022840"/>
    </source>
</evidence>
<dbReference type="InterPro" id="IPR013815">
    <property type="entry name" value="ATP_grasp_subdomain_1"/>
</dbReference>
<evidence type="ECO:0000313" key="6">
    <source>
        <dbReference type="EMBL" id="ADK86758.1"/>
    </source>
</evidence>
<reference evidence="6 7" key="1">
    <citation type="journal article" date="2010" name="Appl. Environ. Microbiol.">
        <title>Targeted chromosomal knockouts in Mycoplasma pneumoniae.</title>
        <authorList>
            <person name="Krishnakumar R."/>
            <person name="Assad-Garcia N."/>
            <person name="Benders G.A."/>
            <person name="Phan Q."/>
            <person name="Montague M.G."/>
            <person name="Glass J.I."/>
        </authorList>
    </citation>
    <scope>NUCLEOTIDE SEQUENCE [LARGE SCALE GENOMIC DNA]</scope>
    <source>
        <strain evidence="7">ATCC 15531 / DSM 22911 / NBRC 14401 / NCTC 10119 / FH</strain>
    </source>
</reference>
<dbReference type="InterPro" id="IPR004666">
    <property type="entry name" value="Rp_bS6_RimK/Lys_biosynth_LsyX"/>
</dbReference>
<sequence>MKHISAVYNPAFTNIASKLNQTELLKDAAQSLNIQLDFFTCFDINTNQDKTKLPFKSNTILFLDKNIALAQWLESVGLRVINSSIAINNADNKALSHAVLAQHPTIKQIPTLIGPQNFRLAWYPEKLEQFIEQIKRCFQFPVIVKSIYGSFGDYVFLCKDEQKLRQTLSGLTEQIIVQQYIATSNSEAVRVIVVNNQVVGALHTQNEGDFRSNLNKGAVGEPYQLSQEETKLAITISQAMQLFYCGIDFLFDQDRSLIFCEVNSNVQLTKSSMYLKTNLAIQLLASIA</sequence>
<dbReference type="PaxDb" id="722438-MPNE_0017"/>
<dbReference type="PATRIC" id="fig|722438.3.peg.17"/>
<dbReference type="PANTHER" id="PTHR21621">
    <property type="entry name" value="RIBOSOMAL PROTEIN S6 MODIFICATION PROTEIN"/>
    <property type="match status" value="1"/>
</dbReference>
<organism evidence="6 7">
    <name type="scientific">Mycoplasmoides pneumoniae (strain ATCC 15531 / DSM 23978 / CIP 103766 / NBRC 14401 / NCTC 10119 / FH)</name>
    <name type="common">Mycoplasma pneumoniae</name>
    <dbReference type="NCBI Taxonomy" id="722438"/>
    <lineage>
        <taxon>Bacteria</taxon>
        <taxon>Bacillati</taxon>
        <taxon>Mycoplasmatota</taxon>
        <taxon>Mycoplasmoidales</taxon>
        <taxon>Mycoplasmoidaceae</taxon>
        <taxon>Mycoplasmoides</taxon>
    </lineage>
</organism>
<dbReference type="GO" id="GO:0009432">
    <property type="term" value="P:SOS response"/>
    <property type="evidence" value="ECO:0007669"/>
    <property type="project" value="TreeGrafter"/>
</dbReference>
<dbReference type="InterPro" id="IPR011761">
    <property type="entry name" value="ATP-grasp"/>
</dbReference>
<dbReference type="GO" id="GO:0018169">
    <property type="term" value="F:ribosomal S6-glutamic acid ligase activity"/>
    <property type="evidence" value="ECO:0007669"/>
    <property type="project" value="TreeGrafter"/>
</dbReference>
<dbReference type="HOGENOM" id="CLU_054353_0_2_14"/>
<dbReference type="InterPro" id="IPR013651">
    <property type="entry name" value="ATP-grasp_RimK-type"/>
</dbReference>
<dbReference type="GeneID" id="66609345"/>